<name>A0A932CN09_UNCTE</name>
<evidence type="ECO:0000256" key="2">
    <source>
        <dbReference type="SAM" id="Phobius"/>
    </source>
</evidence>
<evidence type="ECO:0000256" key="1">
    <source>
        <dbReference type="SAM" id="MobiDB-lite"/>
    </source>
</evidence>
<feature type="transmembrane region" description="Helical" evidence="2">
    <location>
        <begin position="12"/>
        <end position="30"/>
    </location>
</feature>
<feature type="region of interest" description="Disordered" evidence="1">
    <location>
        <begin position="101"/>
        <end position="147"/>
    </location>
</feature>
<organism evidence="3 4">
    <name type="scientific">Tectimicrobiota bacterium</name>
    <dbReference type="NCBI Taxonomy" id="2528274"/>
    <lineage>
        <taxon>Bacteria</taxon>
        <taxon>Pseudomonadati</taxon>
        <taxon>Nitrospinota/Tectimicrobiota group</taxon>
        <taxon>Candidatus Tectimicrobiota</taxon>
    </lineage>
</organism>
<dbReference type="EMBL" id="JACPRF010000129">
    <property type="protein sequence ID" value="MBI2876061.1"/>
    <property type="molecule type" value="Genomic_DNA"/>
</dbReference>
<gene>
    <name evidence="3" type="ORF">HYY20_04200</name>
</gene>
<keyword evidence="2" id="KW-1133">Transmembrane helix</keyword>
<evidence type="ECO:0000313" key="3">
    <source>
        <dbReference type="EMBL" id="MBI2876061.1"/>
    </source>
</evidence>
<reference evidence="3" key="1">
    <citation type="submission" date="2020-07" db="EMBL/GenBank/DDBJ databases">
        <title>Huge and variable diversity of episymbiotic CPR bacteria and DPANN archaea in groundwater ecosystems.</title>
        <authorList>
            <person name="He C.Y."/>
            <person name="Keren R."/>
            <person name="Whittaker M."/>
            <person name="Farag I.F."/>
            <person name="Doudna J."/>
            <person name="Cate J.H.D."/>
            <person name="Banfield J.F."/>
        </authorList>
    </citation>
    <scope>NUCLEOTIDE SEQUENCE</scope>
    <source>
        <strain evidence="3">NC_groundwater_672_Ag_B-0.1um_62_36</strain>
    </source>
</reference>
<protein>
    <submittedName>
        <fullName evidence="3">Uncharacterized protein</fullName>
    </submittedName>
</protein>
<sequence>MERLGKGIGRKIGLVGLLLLFLWGCTVSLLDQAWQGNLNPQDGNQIIISYCQSCHIHKDIPNNQCLEEKPVLYDRPPYKTATECWICHFVESNSWSLYQENRHTRRPEEVKQGQYKDFEKKASKEIESRRQKQKDDKGPSQLSQQRP</sequence>
<keyword evidence="2" id="KW-0812">Transmembrane</keyword>
<feature type="compositionally biased region" description="Basic and acidic residues" evidence="1">
    <location>
        <begin position="101"/>
        <end position="138"/>
    </location>
</feature>
<accession>A0A932CN09</accession>
<evidence type="ECO:0000313" key="4">
    <source>
        <dbReference type="Proteomes" id="UP000769766"/>
    </source>
</evidence>
<proteinExistence type="predicted"/>
<dbReference type="AlphaFoldDB" id="A0A932CN09"/>
<keyword evidence="2" id="KW-0472">Membrane</keyword>
<comment type="caution">
    <text evidence="3">The sequence shown here is derived from an EMBL/GenBank/DDBJ whole genome shotgun (WGS) entry which is preliminary data.</text>
</comment>
<dbReference type="Proteomes" id="UP000769766">
    <property type="component" value="Unassembled WGS sequence"/>
</dbReference>